<evidence type="ECO:0000256" key="2">
    <source>
        <dbReference type="PROSITE-ProRule" id="PRU00708"/>
    </source>
</evidence>
<evidence type="ECO:0000313" key="4">
    <source>
        <dbReference type="Proteomes" id="UP000436088"/>
    </source>
</evidence>
<dbReference type="InterPro" id="IPR046960">
    <property type="entry name" value="PPR_At4g14850-like_plant"/>
</dbReference>
<reference evidence="3" key="1">
    <citation type="submission" date="2019-09" db="EMBL/GenBank/DDBJ databases">
        <title>Draft genome information of white flower Hibiscus syriacus.</title>
        <authorList>
            <person name="Kim Y.-M."/>
        </authorList>
    </citation>
    <scope>NUCLEOTIDE SEQUENCE [LARGE SCALE GENOMIC DNA]</scope>
    <source>
        <strain evidence="3">YM2019G1</strain>
    </source>
</reference>
<evidence type="ECO:0000256" key="1">
    <source>
        <dbReference type="ARBA" id="ARBA00022737"/>
    </source>
</evidence>
<proteinExistence type="predicted"/>
<dbReference type="PROSITE" id="PS51375">
    <property type="entry name" value="PPR"/>
    <property type="match status" value="2"/>
</dbReference>
<dbReference type="AlphaFoldDB" id="A0A6A3D019"/>
<dbReference type="PANTHER" id="PTHR47926">
    <property type="entry name" value="PENTATRICOPEPTIDE REPEAT-CONTAINING PROTEIN"/>
    <property type="match status" value="1"/>
</dbReference>
<keyword evidence="4" id="KW-1185">Reference proteome</keyword>
<feature type="repeat" description="PPR" evidence="2">
    <location>
        <begin position="69"/>
        <end position="99"/>
    </location>
</feature>
<organism evidence="3 4">
    <name type="scientific">Hibiscus syriacus</name>
    <name type="common">Rose of Sharon</name>
    <dbReference type="NCBI Taxonomy" id="106335"/>
    <lineage>
        <taxon>Eukaryota</taxon>
        <taxon>Viridiplantae</taxon>
        <taxon>Streptophyta</taxon>
        <taxon>Embryophyta</taxon>
        <taxon>Tracheophyta</taxon>
        <taxon>Spermatophyta</taxon>
        <taxon>Magnoliopsida</taxon>
        <taxon>eudicotyledons</taxon>
        <taxon>Gunneridae</taxon>
        <taxon>Pentapetalae</taxon>
        <taxon>rosids</taxon>
        <taxon>malvids</taxon>
        <taxon>Malvales</taxon>
        <taxon>Malvaceae</taxon>
        <taxon>Malvoideae</taxon>
        <taxon>Hibiscus</taxon>
    </lineage>
</organism>
<dbReference type="NCBIfam" id="TIGR00756">
    <property type="entry name" value="PPR"/>
    <property type="match status" value="1"/>
</dbReference>
<dbReference type="InterPro" id="IPR011990">
    <property type="entry name" value="TPR-like_helical_dom_sf"/>
</dbReference>
<comment type="caution">
    <text evidence="3">The sequence shown here is derived from an EMBL/GenBank/DDBJ whole genome shotgun (WGS) entry which is preliminary data.</text>
</comment>
<dbReference type="GO" id="GO:0016301">
    <property type="term" value="F:kinase activity"/>
    <property type="evidence" value="ECO:0007669"/>
    <property type="project" value="UniProtKB-KW"/>
</dbReference>
<protein>
    <submittedName>
        <fullName evidence="3">Cysteine-rich RLK (RECEPTOR-like protein kinase) 8</fullName>
    </submittedName>
</protein>
<gene>
    <name evidence="3" type="ORF">F3Y22_tig00000715pilonHSYRG00125</name>
</gene>
<dbReference type="Proteomes" id="UP000436088">
    <property type="component" value="Unassembled WGS sequence"/>
</dbReference>
<dbReference type="Gene3D" id="1.25.40.10">
    <property type="entry name" value="Tetratricopeptide repeat domain"/>
    <property type="match status" value="2"/>
</dbReference>
<dbReference type="Pfam" id="PF01535">
    <property type="entry name" value="PPR"/>
    <property type="match status" value="3"/>
</dbReference>
<accession>A0A6A3D019</accession>
<keyword evidence="1" id="KW-0677">Repeat</keyword>
<dbReference type="FunFam" id="1.25.40.10:FF:000381">
    <property type="entry name" value="Pentatricopeptide repeat-containing protein"/>
    <property type="match status" value="1"/>
</dbReference>
<dbReference type="GO" id="GO:0003723">
    <property type="term" value="F:RNA binding"/>
    <property type="evidence" value="ECO:0007669"/>
    <property type="project" value="InterPro"/>
</dbReference>
<evidence type="ECO:0000313" key="3">
    <source>
        <dbReference type="EMBL" id="KAE8734756.1"/>
    </source>
</evidence>
<name>A0A6A3D019_HIBSY</name>
<feature type="repeat" description="PPR" evidence="2">
    <location>
        <begin position="100"/>
        <end position="135"/>
    </location>
</feature>
<dbReference type="EMBL" id="VEPZ02000060">
    <property type="protein sequence ID" value="KAE8734756.1"/>
    <property type="molecule type" value="Genomic_DNA"/>
</dbReference>
<dbReference type="GO" id="GO:0009451">
    <property type="term" value="P:RNA modification"/>
    <property type="evidence" value="ECO:0007669"/>
    <property type="project" value="InterPro"/>
</dbReference>
<sequence length="305" mass="34543">MDPTIFSTRCSSYPHADKSRKLSNSSTIHHLCFTLYKHMPLSSMNAPAMGIFNKVFICILAHFPNSTSDLFVTNHLITVYSKCGYLQYAQQLFDEMPERNIVSWTALVSGYAQCGRSAESFRLFLEMLADRRSRPNEFEFTSVLSSCDDLRGKQLHALLLKMGLDASVYISNALITMYSKNKVEEAWTLFRSLGYWTQVSWNSMIAGFQLAKLGMHAIGVFVRMHHEGIGFNRATLLSVFSSLCGRKDIEMDLGLKFCFQVYCLSVKTGFISEVEVATAFMKAYSELGGDISEFFISSWRQVVKI</sequence>
<dbReference type="InterPro" id="IPR002885">
    <property type="entry name" value="PPR_rpt"/>
</dbReference>